<dbReference type="AlphaFoldDB" id="A0A0F8XWI7"/>
<reference evidence="1" key="1">
    <citation type="journal article" date="2015" name="Nature">
        <title>Complex archaea that bridge the gap between prokaryotes and eukaryotes.</title>
        <authorList>
            <person name="Spang A."/>
            <person name="Saw J.H."/>
            <person name="Jorgensen S.L."/>
            <person name="Zaremba-Niedzwiedzka K."/>
            <person name="Martijn J."/>
            <person name="Lind A.E."/>
            <person name="van Eijk R."/>
            <person name="Schleper C."/>
            <person name="Guy L."/>
            <person name="Ettema T.J."/>
        </authorList>
    </citation>
    <scope>NUCLEOTIDE SEQUENCE</scope>
</reference>
<comment type="caution">
    <text evidence="1">The sequence shown here is derived from an EMBL/GenBank/DDBJ whole genome shotgun (WGS) entry which is preliminary data.</text>
</comment>
<dbReference type="EMBL" id="LAZR01056777">
    <property type="protein sequence ID" value="KKK73462.1"/>
    <property type="molecule type" value="Genomic_DNA"/>
</dbReference>
<organism evidence="1">
    <name type="scientific">marine sediment metagenome</name>
    <dbReference type="NCBI Taxonomy" id="412755"/>
    <lineage>
        <taxon>unclassified sequences</taxon>
        <taxon>metagenomes</taxon>
        <taxon>ecological metagenomes</taxon>
    </lineage>
</organism>
<name>A0A0F8XWI7_9ZZZZ</name>
<protein>
    <submittedName>
        <fullName evidence="1">Uncharacterized protein</fullName>
    </submittedName>
</protein>
<feature type="non-terminal residue" evidence="1">
    <location>
        <position position="1"/>
    </location>
</feature>
<sequence length="179" mass="18570">RITGMSLQELAVFLGVVPPPLAPDSPLQALQPNDLQQALSVLREFNSTQAFPIGDILSTFSNLLLSPTRVPGEPCLAPAPLLRDLLDLGLGKIGGLIGDTLTTVIGGVQDLLLPAFADAQSLTRFVQAVLDDPITAALNLVLGQRNQIECVVAGSLSAAEDVIVTGLGRIEDSIAGSIA</sequence>
<accession>A0A0F8XWI7</accession>
<evidence type="ECO:0000313" key="1">
    <source>
        <dbReference type="EMBL" id="KKK73462.1"/>
    </source>
</evidence>
<gene>
    <name evidence="1" type="ORF">LCGC14_2893600</name>
</gene>
<proteinExistence type="predicted"/>